<evidence type="ECO:0000259" key="4">
    <source>
        <dbReference type="Pfam" id="PF16113"/>
    </source>
</evidence>
<keyword evidence="6" id="KW-1185">Reference proteome</keyword>
<dbReference type="CDD" id="cd06558">
    <property type="entry name" value="crotonase-like"/>
    <property type="match status" value="1"/>
</dbReference>
<dbReference type="Pfam" id="PF16113">
    <property type="entry name" value="ECH_2"/>
    <property type="match status" value="1"/>
</dbReference>
<keyword evidence="3" id="KW-0378">Hydrolase</keyword>
<dbReference type="EC" id="3.1.2.4" evidence="2"/>
<accession>A0A560WDT8</accession>
<evidence type="ECO:0000256" key="2">
    <source>
        <dbReference type="ARBA" id="ARBA00011915"/>
    </source>
</evidence>
<evidence type="ECO:0000313" key="5">
    <source>
        <dbReference type="EMBL" id="TWD15843.1"/>
    </source>
</evidence>
<dbReference type="PANTHER" id="PTHR43176:SF3">
    <property type="entry name" value="3-HYDROXYISOBUTYRYL-COA HYDROLASE, MITOCHONDRIAL"/>
    <property type="match status" value="1"/>
</dbReference>
<proteinExistence type="predicted"/>
<dbReference type="SUPFAM" id="SSF52096">
    <property type="entry name" value="ClpP/crotonase"/>
    <property type="match status" value="1"/>
</dbReference>
<dbReference type="OrthoDB" id="9790967at2"/>
<name>A0A560WDT8_9MICO</name>
<evidence type="ECO:0000256" key="3">
    <source>
        <dbReference type="ARBA" id="ARBA00022801"/>
    </source>
</evidence>
<dbReference type="NCBIfam" id="NF004127">
    <property type="entry name" value="PRK05617.1"/>
    <property type="match status" value="1"/>
</dbReference>
<protein>
    <recommendedName>
        <fullName evidence="2">3-hydroxyisobutyryl-CoA hydrolase</fullName>
        <ecNumber evidence="2">3.1.2.4</ecNumber>
    </recommendedName>
</protein>
<sequence>MTEQSPGPDEAPILFRRDGRAGHVVLNRPKAINALTTEMVRLMTAQLREWATDDSVEWVVVTGAGERGLCAGGDIVALWKDAKDGGEEAQEFWTEEYQLNALIKEYPKPYVAIMDGIVLGGGIGISAHGDVRVVTERSRIGMPETGIGFVPDVGGTYLLGHAPGETGTHLALTAGSVRAGDGIAIGLADHYVPSDKLEDLLSSLADTEPEQAVAAVAEDPPESPLLADREWLDPAYAGDDAEAIVQRLRQLGTEEATDAADTIEAKSPTSVKVTLSALRSAARMTDLREALRQEARMAYHCHDSHDFVEGVRAQVVDKDRDPKWSPRTLAEVSPARVEEFFAPIGEHELTFPDTPFTTKG</sequence>
<dbReference type="PANTHER" id="PTHR43176">
    <property type="entry name" value="3-HYDROXYISOBUTYRYL-COA HYDROLASE-RELATED"/>
    <property type="match status" value="1"/>
</dbReference>
<dbReference type="GO" id="GO:0006574">
    <property type="term" value="P:L-valine catabolic process"/>
    <property type="evidence" value="ECO:0007669"/>
    <property type="project" value="TreeGrafter"/>
</dbReference>
<organism evidence="5 6">
    <name type="scientific">Marihabitans asiaticum</name>
    <dbReference type="NCBI Taxonomy" id="415218"/>
    <lineage>
        <taxon>Bacteria</taxon>
        <taxon>Bacillati</taxon>
        <taxon>Actinomycetota</taxon>
        <taxon>Actinomycetes</taxon>
        <taxon>Micrococcales</taxon>
        <taxon>Intrasporangiaceae</taxon>
        <taxon>Marihabitans</taxon>
    </lineage>
</organism>
<evidence type="ECO:0000313" key="6">
    <source>
        <dbReference type="Proteomes" id="UP000315628"/>
    </source>
</evidence>
<dbReference type="AlphaFoldDB" id="A0A560WDT8"/>
<dbReference type="GO" id="GO:0005829">
    <property type="term" value="C:cytosol"/>
    <property type="evidence" value="ECO:0007669"/>
    <property type="project" value="TreeGrafter"/>
</dbReference>
<dbReference type="InterPro" id="IPR029045">
    <property type="entry name" value="ClpP/crotonase-like_dom_sf"/>
</dbReference>
<feature type="domain" description="Enoyl-CoA hydratase/isomerase" evidence="4">
    <location>
        <begin position="22"/>
        <end position="341"/>
    </location>
</feature>
<comment type="caution">
    <text evidence="5">The sequence shown here is derived from an EMBL/GenBank/DDBJ whole genome shotgun (WGS) entry which is preliminary data.</text>
</comment>
<dbReference type="InterPro" id="IPR045004">
    <property type="entry name" value="ECH_dom"/>
</dbReference>
<reference evidence="5 6" key="1">
    <citation type="submission" date="2019-06" db="EMBL/GenBank/DDBJ databases">
        <title>Sequencing the genomes of 1000 actinobacteria strains.</title>
        <authorList>
            <person name="Klenk H.-P."/>
        </authorList>
    </citation>
    <scope>NUCLEOTIDE SEQUENCE [LARGE SCALE GENOMIC DNA]</scope>
    <source>
        <strain evidence="5 6">DSM 18935</strain>
    </source>
</reference>
<dbReference type="EMBL" id="VIUW01000002">
    <property type="protein sequence ID" value="TWD15843.1"/>
    <property type="molecule type" value="Genomic_DNA"/>
</dbReference>
<dbReference type="InterPro" id="IPR032259">
    <property type="entry name" value="HIBYL-CoA-H"/>
</dbReference>
<comment type="catalytic activity">
    <reaction evidence="1">
        <text>3-hydroxy-2-methylpropanoyl-CoA + H2O = 3-hydroxy-2-methylpropanoate + CoA + H(+)</text>
        <dbReference type="Rhea" id="RHEA:20888"/>
        <dbReference type="ChEBI" id="CHEBI:11805"/>
        <dbReference type="ChEBI" id="CHEBI:15377"/>
        <dbReference type="ChEBI" id="CHEBI:15378"/>
        <dbReference type="ChEBI" id="CHEBI:57287"/>
        <dbReference type="ChEBI" id="CHEBI:57340"/>
        <dbReference type="EC" id="3.1.2.4"/>
    </reaction>
</comment>
<dbReference type="Gene3D" id="3.90.226.10">
    <property type="entry name" value="2-enoyl-CoA Hydratase, Chain A, domain 1"/>
    <property type="match status" value="1"/>
</dbReference>
<dbReference type="RefSeq" id="WP_144856849.1">
    <property type="nucleotide sequence ID" value="NZ_BAAAYT010000001.1"/>
</dbReference>
<dbReference type="GO" id="GO:0003860">
    <property type="term" value="F:3-hydroxyisobutyryl-CoA hydrolase activity"/>
    <property type="evidence" value="ECO:0007669"/>
    <property type="project" value="UniProtKB-EC"/>
</dbReference>
<evidence type="ECO:0000256" key="1">
    <source>
        <dbReference type="ARBA" id="ARBA00001709"/>
    </source>
</evidence>
<gene>
    <name evidence="5" type="ORF">FB557_1376</name>
</gene>
<dbReference type="Proteomes" id="UP000315628">
    <property type="component" value="Unassembled WGS sequence"/>
</dbReference>